<dbReference type="NCBIfam" id="TIGR01019">
    <property type="entry name" value="sucCoAalpha"/>
    <property type="match status" value="1"/>
</dbReference>
<keyword evidence="11" id="KW-1185">Reference proteome</keyword>
<proteinExistence type="inferred from homology"/>
<comment type="pathway">
    <text evidence="5 8">Carbohydrate metabolism; tricarboxylic acid cycle; succinate from succinyl-CoA (ligase route): step 1/1.</text>
</comment>
<comment type="catalytic activity">
    <reaction evidence="5 8">
        <text>succinate + ATP + CoA = succinyl-CoA + ADP + phosphate</text>
        <dbReference type="Rhea" id="RHEA:17661"/>
        <dbReference type="ChEBI" id="CHEBI:30031"/>
        <dbReference type="ChEBI" id="CHEBI:30616"/>
        <dbReference type="ChEBI" id="CHEBI:43474"/>
        <dbReference type="ChEBI" id="CHEBI:57287"/>
        <dbReference type="ChEBI" id="CHEBI:57292"/>
        <dbReference type="ChEBI" id="CHEBI:456216"/>
        <dbReference type="EC" id="6.2.1.5"/>
    </reaction>
</comment>
<evidence type="ECO:0000256" key="1">
    <source>
        <dbReference type="ARBA" id="ARBA00001619"/>
    </source>
</evidence>
<reference evidence="10 11" key="1">
    <citation type="journal article" date="2016" name="Sci. Rep.">
        <title>Metabolic traits of an uncultured archaeal lineage -MSBL1- from brine pools of the Red Sea.</title>
        <authorList>
            <person name="Mwirichia R."/>
            <person name="Alam I."/>
            <person name="Rashid M."/>
            <person name="Vinu M."/>
            <person name="Ba-Alawi W."/>
            <person name="Anthony Kamau A."/>
            <person name="Kamanda Ngugi D."/>
            <person name="Goker M."/>
            <person name="Klenk H.P."/>
            <person name="Bajic V."/>
            <person name="Stingl U."/>
        </authorList>
    </citation>
    <scope>NUCLEOTIDE SEQUENCE [LARGE SCALE GENOMIC DNA]</scope>
    <source>
        <strain evidence="10">SCGC-AAA259B11</strain>
    </source>
</reference>
<dbReference type="UniPathway" id="UPA00223">
    <property type="reaction ID" value="UER00999"/>
</dbReference>
<evidence type="ECO:0000256" key="6">
    <source>
        <dbReference type="PIRSR" id="PIRSR001553-1"/>
    </source>
</evidence>
<feature type="binding site" evidence="5">
    <location>
        <position position="158"/>
    </location>
    <ligand>
        <name>substrate</name>
        <note>ligand shared with subunit beta</note>
    </ligand>
</feature>
<dbReference type="Gene3D" id="3.40.50.720">
    <property type="entry name" value="NAD(P)-binding Rossmann-like Domain"/>
    <property type="match status" value="1"/>
</dbReference>
<dbReference type="NCBIfam" id="NF004230">
    <property type="entry name" value="PRK05678.1"/>
    <property type="match status" value="1"/>
</dbReference>
<evidence type="ECO:0000256" key="4">
    <source>
        <dbReference type="ARBA" id="ARBA00022741"/>
    </source>
</evidence>
<protein>
    <recommendedName>
        <fullName evidence="5">Succinate--CoA ligase [ADP-forming] subunit alpha</fullName>
        <ecNumber evidence="5">6.2.1.5</ecNumber>
    </recommendedName>
    <alternativeName>
        <fullName evidence="5">Succinyl-CoA synthetase subunit alpha</fullName>
        <shortName evidence="5">SCS-alpha</shortName>
    </alternativeName>
</protein>
<dbReference type="Gene3D" id="3.40.50.261">
    <property type="entry name" value="Succinyl-CoA synthetase domains"/>
    <property type="match status" value="1"/>
</dbReference>
<dbReference type="AlphaFoldDB" id="A0A133U7W0"/>
<dbReference type="InterPro" id="IPR005811">
    <property type="entry name" value="SUCC_ACL_C"/>
</dbReference>
<evidence type="ECO:0000313" key="10">
    <source>
        <dbReference type="EMBL" id="KXA90285.1"/>
    </source>
</evidence>
<evidence type="ECO:0000313" key="11">
    <source>
        <dbReference type="Proteomes" id="UP000070184"/>
    </source>
</evidence>
<accession>A0A133U7W0</accession>
<dbReference type="GO" id="GO:0043758">
    <property type="term" value="F:acetate-CoA ligase (ADP-forming) activity"/>
    <property type="evidence" value="ECO:0007669"/>
    <property type="project" value="UniProtKB-EC"/>
</dbReference>
<comment type="function">
    <text evidence="5 8">Succinyl-CoA synthetase functions in the citric acid cycle (TCA), coupling the hydrolysis of succinyl-CoA to the synthesis of either ATP or GTP and thus represents the only step of substrate-level phosphorylation in the TCA. The alpha subunit of the enzyme binds the substrates coenzyme A and phosphate, while succinate binding and nucleotide specificity is provided by the beta subunit.</text>
</comment>
<feature type="binding site" evidence="5">
    <location>
        <position position="43"/>
    </location>
    <ligand>
        <name>CoA</name>
        <dbReference type="ChEBI" id="CHEBI:57287"/>
    </ligand>
</feature>
<dbReference type="EMBL" id="LHXK01000008">
    <property type="protein sequence ID" value="KXA90285.1"/>
    <property type="molecule type" value="Genomic_DNA"/>
</dbReference>
<comment type="caution">
    <text evidence="10">The sequence shown here is derived from an EMBL/GenBank/DDBJ whole genome shotgun (WGS) entry which is preliminary data.</text>
</comment>
<dbReference type="SMART" id="SM00881">
    <property type="entry name" value="CoA_binding"/>
    <property type="match status" value="1"/>
</dbReference>
<evidence type="ECO:0000256" key="3">
    <source>
        <dbReference type="ARBA" id="ARBA00022598"/>
    </source>
</evidence>
<dbReference type="HAMAP" id="MF_01988">
    <property type="entry name" value="Succ_CoA_alpha"/>
    <property type="match status" value="1"/>
</dbReference>
<dbReference type="InterPro" id="IPR036291">
    <property type="entry name" value="NAD(P)-bd_dom_sf"/>
</dbReference>
<dbReference type="EC" id="6.2.1.5" evidence="5"/>
<dbReference type="GO" id="GO:0006099">
    <property type="term" value="P:tricarboxylic acid cycle"/>
    <property type="evidence" value="ECO:0007669"/>
    <property type="project" value="UniProtKB-UniRule"/>
</dbReference>
<comment type="catalytic activity">
    <reaction evidence="1">
        <text>acetate + ATP + CoA = acetyl-CoA + ADP + phosphate</text>
        <dbReference type="Rhea" id="RHEA:15081"/>
        <dbReference type="ChEBI" id="CHEBI:30089"/>
        <dbReference type="ChEBI" id="CHEBI:30616"/>
        <dbReference type="ChEBI" id="CHEBI:43474"/>
        <dbReference type="ChEBI" id="CHEBI:57287"/>
        <dbReference type="ChEBI" id="CHEBI:57288"/>
        <dbReference type="ChEBI" id="CHEBI:456216"/>
        <dbReference type="EC" id="6.2.1.13"/>
    </reaction>
</comment>
<dbReference type="SUPFAM" id="SSF51735">
    <property type="entry name" value="NAD(P)-binding Rossmann-fold domains"/>
    <property type="match status" value="1"/>
</dbReference>
<comment type="subunit">
    <text evidence="5 8">Heterotetramer of two alpha and two beta subunits.</text>
</comment>
<feature type="active site" description="Tele-phosphohistidine intermediate" evidence="5 6">
    <location>
        <position position="246"/>
    </location>
</feature>
<dbReference type="GO" id="GO:0004775">
    <property type="term" value="F:succinate-CoA ligase (ADP-forming) activity"/>
    <property type="evidence" value="ECO:0007669"/>
    <property type="project" value="UniProtKB-UniRule"/>
</dbReference>
<dbReference type="FunFam" id="3.40.50.261:FF:000006">
    <property type="entry name" value="Succinate--CoA ligase [ADP-forming] subunit alpha"/>
    <property type="match status" value="1"/>
</dbReference>
<evidence type="ECO:0000256" key="2">
    <source>
        <dbReference type="ARBA" id="ARBA00022532"/>
    </source>
</evidence>
<feature type="binding site" evidence="5">
    <location>
        <begin position="17"/>
        <end position="20"/>
    </location>
    <ligand>
        <name>CoA</name>
        <dbReference type="ChEBI" id="CHEBI:57287"/>
    </ligand>
</feature>
<dbReference type="PROSITE" id="PS00399">
    <property type="entry name" value="SUCCINYL_COA_LIG_2"/>
    <property type="match status" value="1"/>
</dbReference>
<comment type="catalytic activity">
    <reaction evidence="5">
        <text>GTP + succinate + CoA = succinyl-CoA + GDP + phosphate</text>
        <dbReference type="Rhea" id="RHEA:22120"/>
        <dbReference type="ChEBI" id="CHEBI:30031"/>
        <dbReference type="ChEBI" id="CHEBI:37565"/>
        <dbReference type="ChEBI" id="CHEBI:43474"/>
        <dbReference type="ChEBI" id="CHEBI:57287"/>
        <dbReference type="ChEBI" id="CHEBI:57292"/>
        <dbReference type="ChEBI" id="CHEBI:58189"/>
    </reaction>
</comment>
<dbReference type="SUPFAM" id="SSF52210">
    <property type="entry name" value="Succinyl-CoA synthetase domains"/>
    <property type="match status" value="1"/>
</dbReference>
<dbReference type="PATRIC" id="fig|1698260.3.peg.989"/>
<comment type="similarity">
    <text evidence="5 7">Belongs to the succinate/malate CoA ligase alpha subunit family.</text>
</comment>
<dbReference type="PIRSF" id="PIRSF001553">
    <property type="entry name" value="SucCS_alpha"/>
    <property type="match status" value="1"/>
</dbReference>
<dbReference type="PRINTS" id="PR01798">
    <property type="entry name" value="SCOASYNTHASE"/>
</dbReference>
<dbReference type="Proteomes" id="UP000070184">
    <property type="component" value="Unassembled WGS sequence"/>
</dbReference>
<dbReference type="Pfam" id="PF00549">
    <property type="entry name" value="Ligase_CoA"/>
    <property type="match status" value="1"/>
</dbReference>
<organism evidence="10 11">
    <name type="scientific">candidate division MSBL1 archaeon SCGC-AAA259B11</name>
    <dbReference type="NCBI Taxonomy" id="1698260"/>
    <lineage>
        <taxon>Archaea</taxon>
        <taxon>Methanobacteriati</taxon>
        <taxon>Methanobacteriota</taxon>
        <taxon>candidate division MSBL1</taxon>
    </lineage>
</organism>
<gene>
    <name evidence="5" type="primary">sucD</name>
    <name evidence="10" type="ORF">AKJ61_01065</name>
</gene>
<name>A0A133U7W0_9EURY</name>
<dbReference type="GO" id="GO:0009361">
    <property type="term" value="C:succinate-CoA ligase complex (ADP-forming)"/>
    <property type="evidence" value="ECO:0007669"/>
    <property type="project" value="TreeGrafter"/>
</dbReference>
<keyword evidence="3 5" id="KW-0436">Ligase</keyword>
<dbReference type="InterPro" id="IPR003781">
    <property type="entry name" value="CoA-bd"/>
</dbReference>
<dbReference type="GO" id="GO:0004776">
    <property type="term" value="F:succinate-CoA ligase (GDP-forming) activity"/>
    <property type="evidence" value="ECO:0007669"/>
    <property type="project" value="TreeGrafter"/>
</dbReference>
<evidence type="ECO:0000256" key="5">
    <source>
        <dbReference type="HAMAP-Rule" id="MF_01988"/>
    </source>
</evidence>
<evidence type="ECO:0000256" key="7">
    <source>
        <dbReference type="RuleBase" id="RU000677"/>
    </source>
</evidence>
<dbReference type="PANTHER" id="PTHR11117:SF2">
    <property type="entry name" value="SUCCINATE--COA LIGASE [ADP_GDP-FORMING] SUBUNIT ALPHA, MITOCHONDRIAL"/>
    <property type="match status" value="1"/>
</dbReference>
<dbReference type="FunFam" id="3.40.50.720:FF:000277">
    <property type="entry name" value="Succinate--CoA ligase [ADP-forming] subunit alpha"/>
    <property type="match status" value="1"/>
</dbReference>
<dbReference type="InterPro" id="IPR017440">
    <property type="entry name" value="Cit_synth/succinyl-CoA_lig_AS"/>
</dbReference>
<evidence type="ECO:0000259" key="9">
    <source>
        <dbReference type="SMART" id="SM00881"/>
    </source>
</evidence>
<dbReference type="PANTHER" id="PTHR11117">
    <property type="entry name" value="SUCCINYL-COA LIGASE SUBUNIT ALPHA"/>
    <property type="match status" value="1"/>
</dbReference>
<evidence type="ECO:0000256" key="8">
    <source>
        <dbReference type="RuleBase" id="RU000699"/>
    </source>
</evidence>
<dbReference type="InterPro" id="IPR005810">
    <property type="entry name" value="CoA_lig_alpha"/>
</dbReference>
<keyword evidence="2 5" id="KW-0816">Tricarboxylic acid cycle</keyword>
<dbReference type="Pfam" id="PF02629">
    <property type="entry name" value="CoA_binding"/>
    <property type="match status" value="1"/>
</dbReference>
<sequence length="287" mass="30208">MSIFVDENTKLMVQGITGSQGRFHTELMLEYGTEIVAGVTPYKGGQEVEGVPVYDTVEEAVAAGANASIVFVPARFAADSLYEAVDAGIETIVCITEGLPLHDMMKVRKYVDENNVLLIGPNTPGAITPGKAKVGIMPGDVFEAGNVGVVSRSGTLTYQIVDELTKNGIGQSTCCGIGGDPIIGTRFIDVLQLFESDDDTDTVVMIGEIGGRDEEEAAAWIDENMDTPVVSFIAGRTAPPGKRMGHAGAIVSRGVGTAESKIRALEEVDVSVGKTPSEVVEIVSEVI</sequence>
<keyword evidence="4 5" id="KW-0547">Nucleotide-binding</keyword>
<dbReference type="GO" id="GO:0000166">
    <property type="term" value="F:nucleotide binding"/>
    <property type="evidence" value="ECO:0007669"/>
    <property type="project" value="UniProtKB-KW"/>
</dbReference>
<feature type="domain" description="CoA-binding" evidence="9">
    <location>
        <begin position="4"/>
        <end position="99"/>
    </location>
</feature>
<dbReference type="InterPro" id="IPR016102">
    <property type="entry name" value="Succinyl-CoA_synth-like"/>
</dbReference>
<feature type="binding site" evidence="5">
    <location>
        <begin position="95"/>
        <end position="97"/>
    </location>
    <ligand>
        <name>CoA</name>
        <dbReference type="ChEBI" id="CHEBI:57287"/>
    </ligand>
</feature>